<gene>
    <name evidence="1" type="ORF">SM757_34210</name>
</gene>
<accession>A0ABU5IRZ1</accession>
<dbReference type="InterPro" id="IPR021951">
    <property type="entry name" value="DUF3567"/>
</dbReference>
<reference evidence="1 2" key="1">
    <citation type="submission" date="2023-11" db="EMBL/GenBank/DDBJ databases">
        <title>Draft genome of Azohydromonas lata strain H1 (DSM1123), a polyhydroxyalkanoate producer.</title>
        <authorList>
            <person name="Traversa D."/>
            <person name="D'Addabbo P."/>
            <person name="Pazzani C."/>
            <person name="Manzari C."/>
            <person name="Chiara M."/>
            <person name="Scrascia M."/>
        </authorList>
    </citation>
    <scope>NUCLEOTIDE SEQUENCE [LARGE SCALE GENOMIC DNA]</scope>
    <source>
        <strain evidence="1 2">H1</strain>
    </source>
</reference>
<proteinExistence type="predicted"/>
<keyword evidence="2" id="KW-1185">Reference proteome</keyword>
<evidence type="ECO:0000313" key="2">
    <source>
        <dbReference type="Proteomes" id="UP001293718"/>
    </source>
</evidence>
<organism evidence="1 2">
    <name type="scientific">Azohydromonas lata</name>
    <dbReference type="NCBI Taxonomy" id="45677"/>
    <lineage>
        <taxon>Bacteria</taxon>
        <taxon>Pseudomonadati</taxon>
        <taxon>Pseudomonadota</taxon>
        <taxon>Betaproteobacteria</taxon>
        <taxon>Burkholderiales</taxon>
        <taxon>Sphaerotilaceae</taxon>
        <taxon>Azohydromonas</taxon>
    </lineage>
</organism>
<evidence type="ECO:0000313" key="1">
    <source>
        <dbReference type="EMBL" id="MDZ5461640.1"/>
    </source>
</evidence>
<dbReference type="Pfam" id="PF12091">
    <property type="entry name" value="DUF3567"/>
    <property type="match status" value="1"/>
</dbReference>
<dbReference type="RefSeq" id="WP_066334367.1">
    <property type="nucleotide sequence ID" value="NZ_JAXOJX010000133.1"/>
</dbReference>
<comment type="caution">
    <text evidence="1">The sequence shown here is derived from an EMBL/GenBank/DDBJ whole genome shotgun (WGS) entry which is preliminary data.</text>
</comment>
<sequence>MLMLYNSDSFAVLQFDLPAVQDNDIQAQTRGGYEIVDKFARKEIFLEGPLAQRFREGVDRLVETEPTEEALDEFIAGYTQLAQQPVTLH</sequence>
<dbReference type="EMBL" id="JAXOJX010000133">
    <property type="protein sequence ID" value="MDZ5461640.1"/>
    <property type="molecule type" value="Genomic_DNA"/>
</dbReference>
<dbReference type="Proteomes" id="UP001293718">
    <property type="component" value="Unassembled WGS sequence"/>
</dbReference>
<name>A0ABU5IRZ1_9BURK</name>
<protein>
    <submittedName>
        <fullName evidence="1">DUF3567 domain-containing protein</fullName>
    </submittedName>
</protein>